<gene>
    <name evidence="1" type="ORF">T9A_02130</name>
</gene>
<organism evidence="1 2">
    <name type="scientific">Alcanivorax jadensis T9</name>
    <dbReference type="NCBI Taxonomy" id="1177181"/>
    <lineage>
        <taxon>Bacteria</taxon>
        <taxon>Pseudomonadati</taxon>
        <taxon>Pseudomonadota</taxon>
        <taxon>Gammaproteobacteria</taxon>
        <taxon>Oceanospirillales</taxon>
        <taxon>Alcanivoracaceae</taxon>
        <taxon>Alcanivorax</taxon>
    </lineage>
</organism>
<reference evidence="1 2" key="1">
    <citation type="submission" date="2012-09" db="EMBL/GenBank/DDBJ databases">
        <title>Genome Sequence of alkane-degrading Bacterium Alcanivorax jadensis T9.</title>
        <authorList>
            <person name="Lai Q."/>
            <person name="Shao Z."/>
        </authorList>
    </citation>
    <scope>NUCLEOTIDE SEQUENCE [LARGE SCALE GENOMIC DNA]</scope>
    <source>
        <strain evidence="1 2">T9</strain>
    </source>
</reference>
<dbReference type="Proteomes" id="UP000029443">
    <property type="component" value="Unassembled WGS sequence"/>
</dbReference>
<keyword evidence="2" id="KW-1185">Reference proteome</keyword>
<evidence type="ECO:0000313" key="2">
    <source>
        <dbReference type="Proteomes" id="UP000029443"/>
    </source>
</evidence>
<dbReference type="RefSeq" id="WP_035248187.1">
    <property type="nucleotide sequence ID" value="NZ_ARXU01000007.1"/>
</dbReference>
<proteinExistence type="predicted"/>
<name>A0ABR4WC59_9GAMM</name>
<dbReference type="EMBL" id="ARXU01000007">
    <property type="protein sequence ID" value="KGD60932.1"/>
    <property type="molecule type" value="Genomic_DNA"/>
</dbReference>
<comment type="caution">
    <text evidence="1">The sequence shown here is derived from an EMBL/GenBank/DDBJ whole genome shotgun (WGS) entry which is preliminary data.</text>
</comment>
<accession>A0ABR4WC59</accession>
<protein>
    <submittedName>
        <fullName evidence="1">Uncharacterized protein</fullName>
    </submittedName>
</protein>
<evidence type="ECO:0000313" key="1">
    <source>
        <dbReference type="EMBL" id="KGD60932.1"/>
    </source>
</evidence>
<sequence length="414" mass="46088">MFNRKLLMLASPAAYFALEAYEKGVGNGREVPEPERKKPGMSDKEKNLAIFQAALIGSAAHSDGILHSEQEELLKTYIDGICSTYSGVSDELLLKIRSLLSRTVPFSELRDILGAVDKSANGFLELRNKVSDVVKANSRVVDAERAFVFKCELLFEGMPDVHIFKYKIHISESDIDTEYMSCLSSEDVRSRFPETDVTALNDGVLYTVHPSSASELVPFEYLLSDSFAASKHSELINAAREAGASRIRIEVASSQSGKCQSGKKAGLDMEVKVHEDAGTDSARCSAGVSGNRMIDDFHSLDEGKVIEYEFEGNRPSGWFNFKGQSADQILSQSRWLKEDDNLVTLVKGFFGKNRLVSHSFETDYSAVGKGMKLGGIAAKCDFPMVKASLSHDCEERREEMMKRNLRYYVDFRKR</sequence>